<keyword evidence="2" id="KW-0812">Transmembrane</keyword>
<accession>A0A9W6TGI4</accession>
<evidence type="ECO:0000313" key="3">
    <source>
        <dbReference type="EMBL" id="GMF12817.1"/>
    </source>
</evidence>
<keyword evidence="2" id="KW-1133">Transmembrane helix</keyword>
<keyword evidence="2" id="KW-0472">Membrane</keyword>
<organism evidence="3 4">
    <name type="scientific">Phytophthora lilii</name>
    <dbReference type="NCBI Taxonomy" id="2077276"/>
    <lineage>
        <taxon>Eukaryota</taxon>
        <taxon>Sar</taxon>
        <taxon>Stramenopiles</taxon>
        <taxon>Oomycota</taxon>
        <taxon>Peronosporomycetes</taxon>
        <taxon>Peronosporales</taxon>
        <taxon>Peronosporaceae</taxon>
        <taxon>Phytophthora</taxon>
    </lineage>
</organism>
<protein>
    <submittedName>
        <fullName evidence="3">Unnamed protein product</fullName>
    </submittedName>
</protein>
<evidence type="ECO:0000256" key="1">
    <source>
        <dbReference type="SAM" id="MobiDB-lite"/>
    </source>
</evidence>
<feature type="transmembrane region" description="Helical" evidence="2">
    <location>
        <begin position="133"/>
        <end position="153"/>
    </location>
</feature>
<gene>
    <name evidence="3" type="ORF">Plil01_000337400</name>
</gene>
<feature type="transmembrane region" description="Helical" evidence="2">
    <location>
        <begin position="45"/>
        <end position="64"/>
    </location>
</feature>
<proteinExistence type="predicted"/>
<name>A0A9W6TGI4_9STRA</name>
<feature type="transmembrane region" description="Helical" evidence="2">
    <location>
        <begin position="107"/>
        <end position="126"/>
    </location>
</feature>
<comment type="caution">
    <text evidence="3">The sequence shown here is derived from an EMBL/GenBank/DDBJ whole genome shotgun (WGS) entry which is preliminary data.</text>
</comment>
<dbReference type="OrthoDB" id="164578at2759"/>
<sequence length="808" mass="87925">MVMINTMSKAKESPGGENHTAFATFSDADERSDYSLHVRVYRLRVIAGSLVLALALIGAMLPFAHDGYRVRSFISTDMDATEQKRMLDNYNSVSGVLTALLMKPLDVFVNMVVAVTTLCLATKVSFLQTQRGYFILALVGGVGYLMNTGFSSLNVQVVTGRIRPRVIAVDLAVETDYNDTQQLDADGLVTTTKSAAFRENAPGNSVLNTILRNLFVPIEKVPSWCNRSDDYTSSFRNTIANYGFPAQTWQQRALLKAVEPTEALTIPMNATSSDLPGDGDLPMNKSIATNLAAYAMLVSNSFLGWWNASDEVWNMYSPGYTSANRSIPLLMSEYLNLTKNSSSSDTLVGNIHGAIVGYFNKTENASTTDELATMEYSHIDLSDSVMFDALTIEIPTQRFGVQEDNSSDSNPFYRSLYNSLCNPESCLMPGAEEYTASGVQTTVYPRVQALAICLNDEGEEDLVVNFDYFRSSKRVQGDSFENTTDASASQVVNARMVYSLTVGRLSWTLDNIADAYNAECARDAGCTGIRFPLEGNAISSRSDVLVVGDSDIPLSLLSPINLNAIFFQIGSSKWKLLASTVEETRGGAMTTETRPAQIVLPRNFKKSDSALTANMKGEGFGDCEVIIDDYLNHIEKNHLYIEYTLQQAYTAGLYFIFQNGVVQNRILPGNETTAETLQFSGNIQDMYVQASIPTRNLILAIVGCILVAAFGVVVVIMSRGELLPHSSASTAVEAIANPNAFPPSLLQMQSLEKANGGAATVSLDSLRVEKVVLTDKLEGGQEIGITENDGIRSPASKTPGLLDTPAEC</sequence>
<evidence type="ECO:0000313" key="4">
    <source>
        <dbReference type="Proteomes" id="UP001165083"/>
    </source>
</evidence>
<feature type="transmembrane region" description="Helical" evidence="2">
    <location>
        <begin position="697"/>
        <end position="717"/>
    </location>
</feature>
<evidence type="ECO:0000256" key="2">
    <source>
        <dbReference type="SAM" id="Phobius"/>
    </source>
</evidence>
<dbReference type="EMBL" id="BSXW01000132">
    <property type="protein sequence ID" value="GMF12817.1"/>
    <property type="molecule type" value="Genomic_DNA"/>
</dbReference>
<reference evidence="3" key="1">
    <citation type="submission" date="2023-04" db="EMBL/GenBank/DDBJ databases">
        <title>Phytophthora lilii NBRC 32176.</title>
        <authorList>
            <person name="Ichikawa N."/>
            <person name="Sato H."/>
            <person name="Tonouchi N."/>
        </authorList>
    </citation>
    <scope>NUCLEOTIDE SEQUENCE</scope>
    <source>
        <strain evidence="3">NBRC 32176</strain>
    </source>
</reference>
<dbReference type="Proteomes" id="UP001165083">
    <property type="component" value="Unassembled WGS sequence"/>
</dbReference>
<dbReference type="AlphaFoldDB" id="A0A9W6TGI4"/>
<keyword evidence="4" id="KW-1185">Reference proteome</keyword>
<feature type="region of interest" description="Disordered" evidence="1">
    <location>
        <begin position="786"/>
        <end position="808"/>
    </location>
</feature>